<dbReference type="Pfam" id="PF00085">
    <property type="entry name" value="Thioredoxin"/>
    <property type="match status" value="1"/>
</dbReference>
<dbReference type="EMBL" id="JAMTCP010000001">
    <property type="protein sequence ID" value="MCP2256598.1"/>
    <property type="molecule type" value="Genomic_DNA"/>
</dbReference>
<evidence type="ECO:0000256" key="2">
    <source>
        <dbReference type="ARBA" id="ARBA00022448"/>
    </source>
</evidence>
<dbReference type="InterPro" id="IPR017937">
    <property type="entry name" value="Thioredoxin_CS"/>
</dbReference>
<name>A0ABT1HM56_STRSD</name>
<keyword evidence="4" id="KW-1015">Disulfide bond</keyword>
<dbReference type="PROSITE" id="PS51352">
    <property type="entry name" value="THIOREDOXIN_2"/>
    <property type="match status" value="1"/>
</dbReference>
<dbReference type="InterPro" id="IPR013766">
    <property type="entry name" value="Thioredoxin_domain"/>
</dbReference>
<dbReference type="PANTHER" id="PTHR45663">
    <property type="entry name" value="GEO12009P1"/>
    <property type="match status" value="1"/>
</dbReference>
<evidence type="ECO:0000259" key="8">
    <source>
        <dbReference type="PROSITE" id="PS51352"/>
    </source>
</evidence>
<dbReference type="PANTHER" id="PTHR45663:SF11">
    <property type="entry name" value="GEO12009P1"/>
    <property type="match status" value="1"/>
</dbReference>
<dbReference type="SUPFAM" id="SSF52833">
    <property type="entry name" value="Thioredoxin-like"/>
    <property type="match status" value="1"/>
</dbReference>
<reference evidence="9 10" key="1">
    <citation type="submission" date="2022-06" db="EMBL/GenBank/DDBJ databases">
        <title>Genomic Encyclopedia of Archaeal and Bacterial Type Strains, Phase II (KMG-II): from individual species to whole genera.</title>
        <authorList>
            <person name="Goeker M."/>
        </authorList>
    </citation>
    <scope>NUCLEOTIDE SEQUENCE [LARGE SCALE GENOMIC DNA]</scope>
    <source>
        <strain evidence="9 10">DSM 40477</strain>
    </source>
</reference>
<comment type="similarity">
    <text evidence="1 7">Belongs to the thioredoxin family.</text>
</comment>
<feature type="domain" description="Thioredoxin" evidence="8">
    <location>
        <begin position="1"/>
        <end position="110"/>
    </location>
</feature>
<keyword evidence="3" id="KW-0249">Electron transport</keyword>
<keyword evidence="10" id="KW-1185">Reference proteome</keyword>
<dbReference type="RefSeq" id="WP_253667579.1">
    <property type="nucleotide sequence ID" value="NZ_JAMTCP010000001.1"/>
</dbReference>
<evidence type="ECO:0000256" key="4">
    <source>
        <dbReference type="ARBA" id="ARBA00023157"/>
    </source>
</evidence>
<dbReference type="NCBIfam" id="TIGR01068">
    <property type="entry name" value="thioredoxin"/>
    <property type="match status" value="1"/>
</dbReference>
<organism evidence="9 10">
    <name type="scientific">Streptoalloteichus tenebrarius (strain ATCC 17920 / DSM 40477 / JCM 4838 / CBS 697.72 / NBRC 16177 / NCIMB 11028 / NRRL B-12390 / A12253. 1 / ISP 5477)</name>
    <name type="common">Streptomyces tenebrarius</name>
    <dbReference type="NCBI Taxonomy" id="1933"/>
    <lineage>
        <taxon>Bacteria</taxon>
        <taxon>Bacillati</taxon>
        <taxon>Actinomycetota</taxon>
        <taxon>Actinomycetes</taxon>
        <taxon>Pseudonocardiales</taxon>
        <taxon>Pseudonocardiaceae</taxon>
        <taxon>Streptoalloteichus</taxon>
    </lineage>
</organism>
<dbReference type="PIRSF" id="PIRSF000077">
    <property type="entry name" value="Thioredoxin"/>
    <property type="match status" value="1"/>
</dbReference>
<dbReference type="PROSITE" id="PS00194">
    <property type="entry name" value="THIOREDOXIN_1"/>
    <property type="match status" value="1"/>
</dbReference>
<gene>
    <name evidence="9" type="ORF">LX15_000281</name>
</gene>
<dbReference type="Gene3D" id="3.40.30.10">
    <property type="entry name" value="Glutaredoxin"/>
    <property type="match status" value="1"/>
</dbReference>
<dbReference type="CDD" id="cd02947">
    <property type="entry name" value="TRX_family"/>
    <property type="match status" value="1"/>
</dbReference>
<evidence type="ECO:0000313" key="9">
    <source>
        <dbReference type="EMBL" id="MCP2256598.1"/>
    </source>
</evidence>
<keyword evidence="5" id="KW-0676">Redox-active center</keyword>
<dbReference type="InterPro" id="IPR036249">
    <property type="entry name" value="Thioredoxin-like_sf"/>
</dbReference>
<evidence type="ECO:0000256" key="3">
    <source>
        <dbReference type="ARBA" id="ARBA00022982"/>
    </source>
</evidence>
<dbReference type="PRINTS" id="PR00421">
    <property type="entry name" value="THIOREDOXIN"/>
</dbReference>
<evidence type="ECO:0000256" key="5">
    <source>
        <dbReference type="ARBA" id="ARBA00023284"/>
    </source>
</evidence>
<comment type="caution">
    <text evidence="9">The sequence shown here is derived from an EMBL/GenBank/DDBJ whole genome shotgun (WGS) entry which is preliminary data.</text>
</comment>
<evidence type="ECO:0000256" key="7">
    <source>
        <dbReference type="PIRNR" id="PIRNR000077"/>
    </source>
</evidence>
<dbReference type="Proteomes" id="UP001205311">
    <property type="component" value="Unassembled WGS sequence"/>
</dbReference>
<sequence>MPTSPVSAVTEQTFERQVLQARRPVLIQFWAPWCAPCRMMTPIVEQLASEHAESLTVVKINVDEEHGLAARHGISGIPAFLVYRDGQVVDAWVGAAPKPMLEQRLADHLP</sequence>
<keyword evidence="2" id="KW-0813">Transport</keyword>
<accession>A0ABT1HM56</accession>
<evidence type="ECO:0000313" key="10">
    <source>
        <dbReference type="Proteomes" id="UP001205311"/>
    </source>
</evidence>
<evidence type="ECO:0000256" key="1">
    <source>
        <dbReference type="ARBA" id="ARBA00008987"/>
    </source>
</evidence>
<evidence type="ECO:0000256" key="6">
    <source>
        <dbReference type="NCBIfam" id="TIGR01068"/>
    </source>
</evidence>
<dbReference type="InterPro" id="IPR005746">
    <property type="entry name" value="Thioredoxin"/>
</dbReference>
<protein>
    <recommendedName>
        <fullName evidence="6 7">Thioredoxin</fullName>
    </recommendedName>
</protein>
<proteinExistence type="inferred from homology"/>